<evidence type="ECO:0000259" key="2">
    <source>
        <dbReference type="PROSITE" id="PS51518"/>
    </source>
</evidence>
<dbReference type="FunFam" id="2.30.30.140:FF:000055">
    <property type="entry name" value="SAGA complex component"/>
    <property type="match status" value="1"/>
</dbReference>
<dbReference type="AlphaFoldDB" id="A0A1E3P6H0"/>
<dbReference type="RefSeq" id="XP_019040107.1">
    <property type="nucleotide sequence ID" value="XM_019181505.1"/>
</dbReference>
<evidence type="ECO:0000256" key="1">
    <source>
        <dbReference type="SAM" id="MobiDB-lite"/>
    </source>
</evidence>
<evidence type="ECO:0000313" key="3">
    <source>
        <dbReference type="EMBL" id="ODQ60900.1"/>
    </source>
</evidence>
<dbReference type="STRING" id="683960.A0A1E3P6H0"/>
<dbReference type="GO" id="GO:0140671">
    <property type="term" value="C:ADA complex"/>
    <property type="evidence" value="ECO:0007669"/>
    <property type="project" value="EnsemblFungi"/>
</dbReference>
<proteinExistence type="predicted"/>
<dbReference type="InterPro" id="IPR010750">
    <property type="entry name" value="SGF29_tudor-like_dom"/>
</dbReference>
<dbReference type="CDD" id="cd20393">
    <property type="entry name" value="Tudor_SGF29_rpt1"/>
    <property type="match status" value="1"/>
</dbReference>
<dbReference type="Pfam" id="PF07039">
    <property type="entry name" value="SGF29_Tudor"/>
    <property type="match status" value="1"/>
</dbReference>
<dbReference type="Proteomes" id="UP000094112">
    <property type="component" value="Unassembled WGS sequence"/>
</dbReference>
<keyword evidence="4" id="KW-1185">Reference proteome</keyword>
<feature type="region of interest" description="Disordered" evidence="1">
    <location>
        <begin position="214"/>
        <end position="235"/>
    </location>
</feature>
<dbReference type="PROSITE" id="PS51518">
    <property type="entry name" value="SGF29_C"/>
    <property type="match status" value="1"/>
</dbReference>
<protein>
    <recommendedName>
        <fullName evidence="2">SGF29 C-terminal domain-containing protein</fullName>
    </recommendedName>
</protein>
<reference evidence="3 4" key="1">
    <citation type="journal article" date="2016" name="Proc. Natl. Acad. Sci. U.S.A.">
        <title>Comparative genomics of biotechnologically important yeasts.</title>
        <authorList>
            <person name="Riley R."/>
            <person name="Haridas S."/>
            <person name="Wolfe K.H."/>
            <person name="Lopes M.R."/>
            <person name="Hittinger C.T."/>
            <person name="Goeker M."/>
            <person name="Salamov A.A."/>
            <person name="Wisecaver J.H."/>
            <person name="Long T.M."/>
            <person name="Calvey C.H."/>
            <person name="Aerts A.L."/>
            <person name="Barry K.W."/>
            <person name="Choi C."/>
            <person name="Clum A."/>
            <person name="Coughlan A.Y."/>
            <person name="Deshpande S."/>
            <person name="Douglass A.P."/>
            <person name="Hanson S.J."/>
            <person name="Klenk H.-P."/>
            <person name="LaButti K.M."/>
            <person name="Lapidus A."/>
            <person name="Lindquist E.A."/>
            <person name="Lipzen A.M."/>
            <person name="Meier-Kolthoff J.P."/>
            <person name="Ohm R.A."/>
            <person name="Otillar R.P."/>
            <person name="Pangilinan J.L."/>
            <person name="Peng Y."/>
            <person name="Rokas A."/>
            <person name="Rosa C.A."/>
            <person name="Scheuner C."/>
            <person name="Sibirny A.A."/>
            <person name="Slot J.C."/>
            <person name="Stielow J.B."/>
            <person name="Sun H."/>
            <person name="Kurtzman C.P."/>
            <person name="Blackwell M."/>
            <person name="Grigoriev I.V."/>
            <person name="Jeffries T.W."/>
        </authorList>
    </citation>
    <scope>NUCLEOTIDE SEQUENCE [LARGE SCALE GENOMIC DNA]</scope>
    <source>
        <strain evidence="4">ATCC 58044 / CBS 1984 / NCYC 433 / NRRL Y-366-8</strain>
    </source>
</reference>
<dbReference type="GO" id="GO:0140002">
    <property type="term" value="F:histone H3K4me3 reader activity"/>
    <property type="evidence" value="ECO:0007669"/>
    <property type="project" value="EnsemblFungi"/>
</dbReference>
<organism evidence="3 4">
    <name type="scientific">Wickerhamomyces anomalus (strain ATCC 58044 / CBS 1984 / NCYC 433 / NRRL Y-366-8)</name>
    <name type="common">Yeast</name>
    <name type="synonym">Hansenula anomala</name>
    <dbReference type="NCBI Taxonomy" id="683960"/>
    <lineage>
        <taxon>Eukaryota</taxon>
        <taxon>Fungi</taxon>
        <taxon>Dikarya</taxon>
        <taxon>Ascomycota</taxon>
        <taxon>Saccharomycotina</taxon>
        <taxon>Saccharomycetes</taxon>
        <taxon>Phaffomycetales</taxon>
        <taxon>Wickerhamomycetaceae</taxon>
        <taxon>Wickerhamomyces</taxon>
    </lineage>
</organism>
<evidence type="ECO:0000313" key="4">
    <source>
        <dbReference type="Proteomes" id="UP000094112"/>
    </source>
</evidence>
<feature type="domain" description="SGF29 C-terminal" evidence="2">
    <location>
        <begin position="101"/>
        <end position="235"/>
    </location>
</feature>
<accession>A0A1E3P6H0</accession>
<sequence>MEGQWDIIISSLQDIFNSNEERNFDENKDFIKTKISGLSEKQLNDALQKLTSHKDNVDKSLRVLETILENLSVVINAEHKRKAADPKFKKGRSFWTSPFNESDSVTMGSEVAFRLRQRGAEDEWIQCEVTKVIGDGTKFEVRDPEPDENNNPGKTYKATWKDIILIPSKQSVESLVSYPYGTKVLARYPETTTFYPAEVIGTKRDGRCRLKFEGEEEEGKETEVDRRLVLPYPGK</sequence>
<dbReference type="PANTHER" id="PTHR21539:SF0">
    <property type="entry name" value="SAGA-ASSOCIATED FACTOR 29"/>
    <property type="match status" value="1"/>
</dbReference>
<dbReference type="GO" id="GO:0072742">
    <property type="term" value="P:SAGA complex localization to transcription regulatory region"/>
    <property type="evidence" value="ECO:0007669"/>
    <property type="project" value="EnsemblFungi"/>
</dbReference>
<dbReference type="InterPro" id="IPR037802">
    <property type="entry name" value="SGF29"/>
</dbReference>
<dbReference type="GeneID" id="30198751"/>
<dbReference type="GO" id="GO:0000124">
    <property type="term" value="C:SAGA complex"/>
    <property type="evidence" value="ECO:0007669"/>
    <property type="project" value="EnsemblFungi"/>
</dbReference>
<gene>
    <name evidence="3" type="ORF">WICANDRAFT_28569</name>
</gene>
<dbReference type="OrthoDB" id="10265994at2759"/>
<dbReference type="GO" id="GO:0045944">
    <property type="term" value="P:positive regulation of transcription by RNA polymerase II"/>
    <property type="evidence" value="ECO:0007669"/>
    <property type="project" value="EnsemblFungi"/>
</dbReference>
<name>A0A1E3P6H0_WICAA</name>
<dbReference type="GO" id="GO:0046695">
    <property type="term" value="C:SLIK (SAGA-like) complex"/>
    <property type="evidence" value="ECO:0007669"/>
    <property type="project" value="EnsemblFungi"/>
</dbReference>
<dbReference type="InterPro" id="IPR047288">
    <property type="entry name" value="Tudor_SGF29_rpt1"/>
</dbReference>
<dbReference type="PANTHER" id="PTHR21539">
    <property type="entry name" value="SAGA-ASSOCIATED FACTOR 29"/>
    <property type="match status" value="1"/>
</dbReference>
<dbReference type="EMBL" id="KV454209">
    <property type="protein sequence ID" value="ODQ60900.1"/>
    <property type="molecule type" value="Genomic_DNA"/>
</dbReference>
<dbReference type="GO" id="GO:0008104">
    <property type="term" value="P:intracellular protein localization"/>
    <property type="evidence" value="ECO:0007669"/>
    <property type="project" value="EnsemblFungi"/>
</dbReference>
<dbReference type="Gene3D" id="2.30.30.140">
    <property type="match status" value="2"/>
</dbReference>